<organism evidence="6 7">
    <name type="scientific">Alkalimonas amylolytica</name>
    <dbReference type="NCBI Taxonomy" id="152573"/>
    <lineage>
        <taxon>Bacteria</taxon>
        <taxon>Pseudomonadati</taxon>
        <taxon>Pseudomonadota</taxon>
        <taxon>Gammaproteobacteria</taxon>
        <taxon>Alkalimonas</taxon>
    </lineage>
</organism>
<keyword evidence="3" id="KW-0732">Signal</keyword>
<evidence type="ECO:0000259" key="5">
    <source>
        <dbReference type="Pfam" id="PF12256"/>
    </source>
</evidence>
<keyword evidence="2" id="KW-0964">Secreted</keyword>
<dbReference type="SUPFAM" id="SSF69318">
    <property type="entry name" value="Integrin alpha N-terminal domain"/>
    <property type="match status" value="1"/>
</dbReference>
<name>A0A1H4F4G0_ALKAM</name>
<dbReference type="OrthoDB" id="6904246at2"/>
<dbReference type="GO" id="GO:0005737">
    <property type="term" value="C:cytoplasm"/>
    <property type="evidence" value="ECO:0007669"/>
    <property type="project" value="InterPro"/>
</dbReference>
<dbReference type="InterPro" id="IPR003284">
    <property type="entry name" value="Sal_SpvB"/>
</dbReference>
<dbReference type="PANTHER" id="PTHR32305">
    <property type="match status" value="1"/>
</dbReference>
<feature type="domain" description="Insecticide toxin TcdB middle/N-terminal" evidence="5">
    <location>
        <begin position="904"/>
        <end position="1054"/>
    </location>
</feature>
<reference evidence="6 7" key="1">
    <citation type="submission" date="2016-10" db="EMBL/GenBank/DDBJ databases">
        <authorList>
            <person name="de Groot N.N."/>
        </authorList>
    </citation>
    <scope>NUCLEOTIDE SEQUENCE [LARGE SCALE GENOMIC DNA]</scope>
    <source>
        <strain evidence="6 7">CGMCC 1.3430</strain>
    </source>
</reference>
<accession>A0A1H4F4G0</accession>
<evidence type="ECO:0000313" key="7">
    <source>
        <dbReference type="Proteomes" id="UP000198773"/>
    </source>
</evidence>
<comment type="subcellular location">
    <subcellularLocation>
        <location evidence="1">Secreted</location>
    </subcellularLocation>
</comment>
<dbReference type="InterPro" id="IPR031325">
    <property type="entry name" value="RHS_repeat"/>
</dbReference>
<dbReference type="PROSITE" id="PS51257">
    <property type="entry name" value="PROKAR_LIPOPROTEIN"/>
    <property type="match status" value="1"/>
</dbReference>
<evidence type="ECO:0000256" key="1">
    <source>
        <dbReference type="ARBA" id="ARBA00004613"/>
    </source>
</evidence>
<dbReference type="Proteomes" id="UP000198773">
    <property type="component" value="Unassembled WGS sequence"/>
</dbReference>
<dbReference type="Pfam" id="PF03534">
    <property type="entry name" value="SpvB"/>
    <property type="match status" value="1"/>
</dbReference>
<dbReference type="Pfam" id="PF12256">
    <property type="entry name" value="TcdB_toxin_midN"/>
    <property type="match status" value="1"/>
</dbReference>
<dbReference type="PANTHER" id="PTHR32305:SF15">
    <property type="entry name" value="PROTEIN RHSA-RELATED"/>
    <property type="match status" value="1"/>
</dbReference>
<dbReference type="GO" id="GO:0005576">
    <property type="term" value="C:extracellular region"/>
    <property type="evidence" value="ECO:0007669"/>
    <property type="project" value="UniProtKB-SubCell"/>
</dbReference>
<dbReference type="Pfam" id="PF13517">
    <property type="entry name" value="FG-GAP_3"/>
    <property type="match status" value="1"/>
</dbReference>
<evidence type="ECO:0000256" key="4">
    <source>
        <dbReference type="ARBA" id="ARBA00023026"/>
    </source>
</evidence>
<dbReference type="NCBIfam" id="TIGR01643">
    <property type="entry name" value="YD_repeat_2x"/>
    <property type="match status" value="1"/>
</dbReference>
<proteinExistence type="predicted"/>
<dbReference type="InterPro" id="IPR050708">
    <property type="entry name" value="T6SS_VgrG/RHS"/>
</dbReference>
<dbReference type="InterPro" id="IPR006530">
    <property type="entry name" value="YD"/>
</dbReference>
<feature type="non-terminal residue" evidence="6">
    <location>
        <position position="1946"/>
    </location>
</feature>
<dbReference type="STRING" id="152573.SAMN04488051_1091"/>
<evidence type="ECO:0000256" key="3">
    <source>
        <dbReference type="ARBA" id="ARBA00022729"/>
    </source>
</evidence>
<protein>
    <submittedName>
        <fullName evidence="6">YD repeat-containing protein</fullName>
    </submittedName>
</protein>
<sequence length="1946" mass="218020">MKVGHRSLVSYLGVVFLLGCLWLSAGGAASAQSNHFYVDASGAIYWQEPPVWFPTGQASMGLMPSAQEGVWWRFFWDGEFWRAEMLTGFDSSELLLDQFSALGLEQIVPGPSQDIPWLLLFADGHQAEAHIQLLQTDLEDAAWVDDTQKLGSDKLNGWTSDGMELMSSSTANLLVGHTAGQFRVDESGAATYHIPLALPEGIAGVQPELALHYSSQGGDGYLGRGWQLSGPSVISRCPKNLAQDNQQHAISLSQADRLCLNGQRLVTDGRASDAGRSDNQYWSAASYHTEIDQFSITRAHGGSSQSPRAFTVETKSGEIHYYGDVAAISGQDSMGRSLALSLQRYGGSTETSIDAVLESASNSAVVRHWALKAIRDVKGNYILYRYHKDVARGEQYLTAIQYTGRPGQAPFAEVSFQYENNPKISSGWYAGQKVLLSKLLTRIDVKVDGSWFRQYRLNYFASNVLEEKNYLLSLQECADSGSTACFAPLQFDWQRPPAKLTSSVERCVSEPGVPTYCWQEPVTENFQPFLTSSVLRGSSVDRTYQQLLDMDGDGFADMVYVRSGSWRLRRGNSSYSYSNEQSLATVGVDKRQFMQTIDYYGNGQRALLVANGASQPWHLMALEPSTSTHLVCEPNGGGHRHCEPVTITHQYKLINTGLTAHGLEGQVYVADVDGDGLEDIVFIRNGRFEMYQNRGVNSHGQHLGFLHNTNLGNVGGDSFIPGQGFVSHSADLRSGAMLDVNGDGKTDLIVQVTRGQCSVFGFEQGECLYEGHQWLETREWKLFTFNGSQFAETQNLGNADNMRDLRAVDLNGDGYTDLLYRIGTLWYYRLSNGSQFMTARSTGFNTANNRVHLAYFLDLNQDGRTDILLPIADNRWAIYLSRPSLTHEQVIFEKRGEYSFDAGATVQFADVDGDGKLDVLTATNDSGWKIFRASRPGIEEHVIRTFHDSFGVQTEVTYQPMTNTQVYFRQDSSQRGGNNEPHSDYVSPRAGMALVSRVRTQVQPSHWLAVRYQYGGLLLHKKGRGMLGFEVLRSTDEQSGVVTETQYHQLWPFTGIPKVTTQLHGSQLLSQASNQVQNRSAASGGRHIYVSQSEELANQIGTGGTLHALSRVVSTFNHDAHGNLTSSVVWQYDPANNQNYLRTDTTNTFNHSTLYERYGRLTLSVVRKRLYEAGSVTSDISRRSAFTYNTDLMLETEVLSPNDNKYKHSTQYHYNAAGLITKVDVTAGIDASGSQQQTRSQTTEYDGRMRFVAAQTDVAGLRTTYRYNELAPGSVTGRVVSLRSLDANNQISIVHFNALGQETRRESKGHGTNDSWVARNTEQHFCSAIDCSAVPNAYMRIRSHGAGLPEQRQWLDRFGRQVEQQTQLPDGSWSLVRLIYNNRGQLAREYVPAKGQLSLYFNEHSYDNFGRLQQTILASGGTEQINYQGYQTHYTDPEGKQRRVVQNYLGQTVQSRDAENNYVQFSYNAYGQVLTTSTLNPTGGARSDRQTISYDPYGRKTRTIDQDTGTWTYSSNAFGELLSQTDAKGQVSLWEYDTAGRQVRRQDPSGTTCWVYGTSAANFNRGQLTRVRSFSSSVACSTTSTPVYQEEYSYNSRARLQDKTIQTLGQTHRFGYRYDSSNRLEELDYPAISGSTPALTVRTEYAHGSPVKWVDKQSGRVYQHHTHFTSRGQVSTTQYANGARENRLWNDASGWLEHSAVQLDNNLLYSADYQYDRVGNTKERTQKFGIAHQSNFKEVFEYDAYHRLKQRTISNLGNSSQYNSLPASMRMSQQYTYNHRGGFIHKEGTGFYQYHSSIHHRLTGIWQHSNHTGTRYYNFSYDNNGNVTSDGKHSFIYTAFNKPSRITQGSDQTEFWYGPNRELYRQRDVRGGEVTDSLLLAGLYERVQLPGGVIEHKFRVGNAQVIRRSNNTETVHYLHGDGLGSTVAVTSQAKQVLQQLTYDPWG</sequence>
<dbReference type="InterPro" id="IPR022045">
    <property type="entry name" value="TcdB_toxin_mid/N"/>
</dbReference>
<dbReference type="InterPro" id="IPR013517">
    <property type="entry name" value="FG-GAP"/>
</dbReference>
<keyword evidence="7" id="KW-1185">Reference proteome</keyword>
<keyword evidence="4" id="KW-0843">Virulence</keyword>
<dbReference type="Pfam" id="PF05593">
    <property type="entry name" value="RHS_repeat"/>
    <property type="match status" value="1"/>
</dbReference>
<evidence type="ECO:0000256" key="2">
    <source>
        <dbReference type="ARBA" id="ARBA00022525"/>
    </source>
</evidence>
<evidence type="ECO:0000313" key="6">
    <source>
        <dbReference type="EMBL" id="SEA92225.1"/>
    </source>
</evidence>
<dbReference type="Gene3D" id="2.130.10.130">
    <property type="entry name" value="Integrin alpha, N-terminal"/>
    <property type="match status" value="1"/>
</dbReference>
<gene>
    <name evidence="6" type="ORF">SAMN04488051_1091</name>
</gene>
<dbReference type="Gene3D" id="2.180.10.10">
    <property type="entry name" value="RHS repeat-associated core"/>
    <property type="match status" value="1"/>
</dbReference>
<dbReference type="InterPro" id="IPR028994">
    <property type="entry name" value="Integrin_alpha_N"/>
</dbReference>
<dbReference type="EMBL" id="FNRM01000009">
    <property type="protein sequence ID" value="SEA92225.1"/>
    <property type="molecule type" value="Genomic_DNA"/>
</dbReference>